<gene>
    <name evidence="1" type="ORF">CTEN210_06676</name>
</gene>
<dbReference type="AlphaFoldDB" id="A0AAD3CSD5"/>
<keyword evidence="2" id="KW-1185">Reference proteome</keyword>
<dbReference type="EMBL" id="BLLK01000038">
    <property type="protein sequence ID" value="GFH50200.1"/>
    <property type="molecule type" value="Genomic_DNA"/>
</dbReference>
<dbReference type="Proteomes" id="UP001054902">
    <property type="component" value="Unassembled WGS sequence"/>
</dbReference>
<protein>
    <submittedName>
        <fullName evidence="1">Uncharacterized protein</fullName>
    </submittedName>
</protein>
<accession>A0AAD3CSD5</accession>
<comment type="caution">
    <text evidence="1">The sequence shown here is derived from an EMBL/GenBank/DDBJ whole genome shotgun (WGS) entry which is preliminary data.</text>
</comment>
<evidence type="ECO:0000313" key="1">
    <source>
        <dbReference type="EMBL" id="GFH50200.1"/>
    </source>
</evidence>
<sequence>MKQTQARSYIKTLVTIDIINRAIRNFGNAMNERIQFKIDYGRDCYTTESKMVREFFDNEDSVVMRVGNGAIDEIVLKVNENILGLNLKIVRYSMDYQSESGMEFDSNMENDSTFTRRHTLTIGTAS</sequence>
<reference evidence="1 2" key="1">
    <citation type="journal article" date="2021" name="Sci. Rep.">
        <title>The genome of the diatom Chaetoceros tenuissimus carries an ancient integrated fragment of an extant virus.</title>
        <authorList>
            <person name="Hongo Y."/>
            <person name="Kimura K."/>
            <person name="Takaki Y."/>
            <person name="Yoshida Y."/>
            <person name="Baba S."/>
            <person name="Kobayashi G."/>
            <person name="Nagasaki K."/>
            <person name="Hano T."/>
            <person name="Tomaru Y."/>
        </authorList>
    </citation>
    <scope>NUCLEOTIDE SEQUENCE [LARGE SCALE GENOMIC DNA]</scope>
    <source>
        <strain evidence="1 2">NIES-3715</strain>
    </source>
</reference>
<organism evidence="1 2">
    <name type="scientific">Chaetoceros tenuissimus</name>
    <dbReference type="NCBI Taxonomy" id="426638"/>
    <lineage>
        <taxon>Eukaryota</taxon>
        <taxon>Sar</taxon>
        <taxon>Stramenopiles</taxon>
        <taxon>Ochrophyta</taxon>
        <taxon>Bacillariophyta</taxon>
        <taxon>Coscinodiscophyceae</taxon>
        <taxon>Chaetocerotophycidae</taxon>
        <taxon>Chaetocerotales</taxon>
        <taxon>Chaetocerotaceae</taxon>
        <taxon>Chaetoceros</taxon>
    </lineage>
</organism>
<name>A0AAD3CSD5_9STRA</name>
<proteinExistence type="predicted"/>
<evidence type="ECO:0000313" key="2">
    <source>
        <dbReference type="Proteomes" id="UP001054902"/>
    </source>
</evidence>